<organism evidence="1">
    <name type="scientific">marine sediment metagenome</name>
    <dbReference type="NCBI Taxonomy" id="412755"/>
    <lineage>
        <taxon>unclassified sequences</taxon>
        <taxon>metagenomes</taxon>
        <taxon>ecological metagenomes</taxon>
    </lineage>
</organism>
<accession>X0U8F3</accession>
<comment type="caution">
    <text evidence="1">The sequence shown here is derived from an EMBL/GenBank/DDBJ whole genome shotgun (WGS) entry which is preliminary data.</text>
</comment>
<dbReference type="AlphaFoldDB" id="X0U8F3"/>
<proteinExistence type="predicted"/>
<name>X0U8F3_9ZZZZ</name>
<reference evidence="1" key="1">
    <citation type="journal article" date="2014" name="Front. Microbiol.">
        <title>High frequency of phylogenetically diverse reductive dehalogenase-homologous genes in deep subseafloor sedimentary metagenomes.</title>
        <authorList>
            <person name="Kawai M."/>
            <person name="Futagami T."/>
            <person name="Toyoda A."/>
            <person name="Takaki Y."/>
            <person name="Nishi S."/>
            <person name="Hori S."/>
            <person name="Arai W."/>
            <person name="Tsubouchi T."/>
            <person name="Morono Y."/>
            <person name="Uchiyama I."/>
            <person name="Ito T."/>
            <person name="Fujiyama A."/>
            <person name="Inagaki F."/>
            <person name="Takami H."/>
        </authorList>
    </citation>
    <scope>NUCLEOTIDE SEQUENCE</scope>
    <source>
        <strain evidence="1">Expedition CK06-06</strain>
    </source>
</reference>
<evidence type="ECO:0000313" key="1">
    <source>
        <dbReference type="EMBL" id="GAG01835.1"/>
    </source>
</evidence>
<dbReference type="EMBL" id="BARS01021280">
    <property type="protein sequence ID" value="GAG01835.1"/>
    <property type="molecule type" value="Genomic_DNA"/>
</dbReference>
<gene>
    <name evidence="1" type="ORF">S01H1_34204</name>
</gene>
<feature type="non-terminal residue" evidence="1">
    <location>
        <position position="78"/>
    </location>
</feature>
<protein>
    <submittedName>
        <fullName evidence="1">Uncharacterized protein</fullName>
    </submittedName>
</protein>
<sequence length="78" mass="9025">MASGTTPYPPDGKLDYVICERALKLKQYKRIAELIDIQGNVDRAHERYRRDLAKPVPPGTTDEKYRAFERKAFVEQTV</sequence>